<gene>
    <name evidence="3" type="ORF">GGX14DRAFT_356977</name>
</gene>
<dbReference type="Proteomes" id="UP001219525">
    <property type="component" value="Unassembled WGS sequence"/>
</dbReference>
<evidence type="ECO:0000313" key="4">
    <source>
        <dbReference type="Proteomes" id="UP001219525"/>
    </source>
</evidence>
<evidence type="ECO:0000256" key="1">
    <source>
        <dbReference type="SAM" id="MobiDB-lite"/>
    </source>
</evidence>
<feature type="non-terminal residue" evidence="3">
    <location>
        <position position="1"/>
    </location>
</feature>
<evidence type="ECO:0000256" key="2">
    <source>
        <dbReference type="SAM" id="Phobius"/>
    </source>
</evidence>
<evidence type="ECO:0000313" key="3">
    <source>
        <dbReference type="EMBL" id="KAJ7217912.1"/>
    </source>
</evidence>
<comment type="caution">
    <text evidence="3">The sequence shown here is derived from an EMBL/GenBank/DDBJ whole genome shotgun (WGS) entry which is preliminary data.</text>
</comment>
<feature type="region of interest" description="Disordered" evidence="1">
    <location>
        <begin position="73"/>
        <end position="102"/>
    </location>
</feature>
<dbReference type="EMBL" id="JARJCW010000013">
    <property type="protein sequence ID" value="KAJ7217912.1"/>
    <property type="molecule type" value="Genomic_DNA"/>
</dbReference>
<name>A0AAD6VN32_9AGAR</name>
<keyword evidence="2" id="KW-1133">Transmembrane helix</keyword>
<sequence length="102" mass="11153">ASGFNPHLPGRGYSLLAKGIGATMWFFIFYRLRYIFPCPFSSPRLTPVRSDKTAVNSWYARVDLCAARDLTASGSSSFPGPSWRPPPFARCQPSLNPAGGLV</sequence>
<proteinExistence type="predicted"/>
<organism evidence="3 4">
    <name type="scientific">Mycena pura</name>
    <dbReference type="NCBI Taxonomy" id="153505"/>
    <lineage>
        <taxon>Eukaryota</taxon>
        <taxon>Fungi</taxon>
        <taxon>Dikarya</taxon>
        <taxon>Basidiomycota</taxon>
        <taxon>Agaricomycotina</taxon>
        <taxon>Agaricomycetes</taxon>
        <taxon>Agaricomycetidae</taxon>
        <taxon>Agaricales</taxon>
        <taxon>Marasmiineae</taxon>
        <taxon>Mycenaceae</taxon>
        <taxon>Mycena</taxon>
    </lineage>
</organism>
<dbReference type="AlphaFoldDB" id="A0AAD6VN32"/>
<keyword evidence="2" id="KW-0472">Membrane</keyword>
<protein>
    <submittedName>
        <fullName evidence="3">Uncharacterized protein</fullName>
    </submittedName>
</protein>
<accession>A0AAD6VN32</accession>
<keyword evidence="2" id="KW-0812">Transmembrane</keyword>
<feature type="transmembrane region" description="Helical" evidence="2">
    <location>
        <begin position="12"/>
        <end position="32"/>
    </location>
</feature>
<keyword evidence="4" id="KW-1185">Reference proteome</keyword>
<reference evidence="3" key="1">
    <citation type="submission" date="2023-03" db="EMBL/GenBank/DDBJ databases">
        <title>Massive genome expansion in bonnet fungi (Mycena s.s.) driven by repeated elements and novel gene families across ecological guilds.</title>
        <authorList>
            <consortium name="Lawrence Berkeley National Laboratory"/>
            <person name="Harder C.B."/>
            <person name="Miyauchi S."/>
            <person name="Viragh M."/>
            <person name="Kuo A."/>
            <person name="Thoen E."/>
            <person name="Andreopoulos B."/>
            <person name="Lu D."/>
            <person name="Skrede I."/>
            <person name="Drula E."/>
            <person name="Henrissat B."/>
            <person name="Morin E."/>
            <person name="Kohler A."/>
            <person name="Barry K."/>
            <person name="LaButti K."/>
            <person name="Morin E."/>
            <person name="Salamov A."/>
            <person name="Lipzen A."/>
            <person name="Mereny Z."/>
            <person name="Hegedus B."/>
            <person name="Baldrian P."/>
            <person name="Stursova M."/>
            <person name="Weitz H."/>
            <person name="Taylor A."/>
            <person name="Grigoriev I.V."/>
            <person name="Nagy L.G."/>
            <person name="Martin F."/>
            <person name="Kauserud H."/>
        </authorList>
    </citation>
    <scope>NUCLEOTIDE SEQUENCE</scope>
    <source>
        <strain evidence="3">9144</strain>
    </source>
</reference>